<dbReference type="EC" id="1.2.1.11" evidence="6 15"/>
<dbReference type="EMBL" id="BMGP01000001">
    <property type="protein sequence ID" value="GGF12550.1"/>
    <property type="molecule type" value="Genomic_DNA"/>
</dbReference>
<feature type="binding site" evidence="15">
    <location>
        <position position="117"/>
    </location>
    <ligand>
        <name>phosphate</name>
        <dbReference type="ChEBI" id="CHEBI:43474"/>
    </ligand>
</feature>
<feature type="binding site" evidence="15">
    <location>
        <begin position="177"/>
        <end position="178"/>
    </location>
    <ligand>
        <name>NADP(+)</name>
        <dbReference type="ChEBI" id="CHEBI:58349"/>
    </ligand>
</feature>
<dbReference type="GO" id="GO:0046983">
    <property type="term" value="F:protein dimerization activity"/>
    <property type="evidence" value="ECO:0007669"/>
    <property type="project" value="InterPro"/>
</dbReference>
<evidence type="ECO:0000256" key="5">
    <source>
        <dbReference type="ARBA" id="ARBA00011738"/>
    </source>
</evidence>
<comment type="pathway">
    <text evidence="3 15">Amino-acid biosynthesis; L-threonine biosynthesis; L-threonine from L-aspartate: step 2/5.</text>
</comment>
<dbReference type="Pfam" id="PF01118">
    <property type="entry name" value="Semialdhyde_dh"/>
    <property type="match status" value="1"/>
</dbReference>
<protein>
    <recommendedName>
        <fullName evidence="6 15">Aspartate-semialdehyde dehydrogenase</fullName>
        <shortName evidence="15">ASA dehydrogenase</shortName>
        <shortName evidence="15">ASADH</shortName>
        <ecNumber evidence="6 15">1.2.1.11</ecNumber>
    </recommendedName>
    <alternativeName>
        <fullName evidence="15">Aspartate-beta-semialdehyde dehydrogenase</fullName>
    </alternativeName>
</protein>
<keyword evidence="9 15" id="KW-0521">NADP</keyword>
<feature type="binding site" evidence="15">
    <location>
        <position position="268"/>
    </location>
    <ligand>
        <name>substrate</name>
    </ligand>
</feature>
<comment type="similarity">
    <text evidence="4 15">Belongs to the aspartate-semialdehyde dehydrogenase family.</text>
</comment>
<dbReference type="AlphaFoldDB" id="A0A917B1Q5"/>
<dbReference type="GO" id="GO:0009097">
    <property type="term" value="P:isoleucine biosynthetic process"/>
    <property type="evidence" value="ECO:0007669"/>
    <property type="project" value="UniProtKB-UniRule"/>
</dbReference>
<dbReference type="Gene3D" id="3.40.50.720">
    <property type="entry name" value="NAD(P)-binding Rossmann-like Domain"/>
    <property type="match status" value="1"/>
</dbReference>
<dbReference type="InterPro" id="IPR012280">
    <property type="entry name" value="Semialdhyde_DH_dimer_dom"/>
</dbReference>
<dbReference type="HAMAP" id="MF_02121">
    <property type="entry name" value="ASADH"/>
    <property type="match status" value="1"/>
</dbReference>
<evidence type="ECO:0000256" key="14">
    <source>
        <dbReference type="ARBA" id="ARBA00047891"/>
    </source>
</evidence>
<evidence type="ECO:0000256" key="9">
    <source>
        <dbReference type="ARBA" id="ARBA00022857"/>
    </source>
</evidence>
<organism evidence="18 19">
    <name type="scientific">Subtercola lobariae</name>
    <dbReference type="NCBI Taxonomy" id="1588641"/>
    <lineage>
        <taxon>Bacteria</taxon>
        <taxon>Bacillati</taxon>
        <taxon>Actinomycetota</taxon>
        <taxon>Actinomycetes</taxon>
        <taxon>Micrococcales</taxon>
        <taxon>Microbacteriaceae</taxon>
        <taxon>Subtercola</taxon>
    </lineage>
</organism>
<dbReference type="GO" id="GO:0009089">
    <property type="term" value="P:lysine biosynthetic process via diaminopimelate"/>
    <property type="evidence" value="ECO:0007669"/>
    <property type="project" value="UniProtKB-UniRule"/>
</dbReference>
<dbReference type="CDD" id="cd18131">
    <property type="entry name" value="ASADH_C_bac_euk_like"/>
    <property type="match status" value="1"/>
</dbReference>
<dbReference type="SUPFAM" id="SSF55347">
    <property type="entry name" value="Glyceraldehyde-3-phosphate dehydrogenase-like, C-terminal domain"/>
    <property type="match status" value="1"/>
</dbReference>
<dbReference type="PANTHER" id="PTHR46278:SF2">
    <property type="entry name" value="ASPARTATE-SEMIALDEHYDE DEHYDROGENASE"/>
    <property type="match status" value="1"/>
</dbReference>
<comment type="pathway">
    <text evidence="2 15">Amino-acid biosynthesis; L-lysine biosynthesis via DAP pathway; (S)-tetrahydrodipicolinate from L-aspartate: step 2/4.</text>
</comment>
<evidence type="ECO:0000256" key="3">
    <source>
        <dbReference type="ARBA" id="ARBA00005097"/>
    </source>
</evidence>
<dbReference type="PANTHER" id="PTHR46278">
    <property type="entry name" value="DEHYDROGENASE, PUTATIVE-RELATED"/>
    <property type="match status" value="1"/>
</dbReference>
<dbReference type="InterPro" id="IPR036291">
    <property type="entry name" value="NAD(P)-bd_dom_sf"/>
</dbReference>
<comment type="function">
    <text evidence="15">Catalyzes the NADPH-dependent formation of L-aspartate-semialdehyde (L-ASA) by the reductive dephosphorylation of L-aspartyl-4-phosphate.</text>
</comment>
<comment type="caution">
    <text evidence="15">Lacks conserved residue(s) required for the propagation of feature annotation.</text>
</comment>
<keyword evidence="13 15" id="KW-0486">Methionine biosynthesis</keyword>
<feature type="domain" description="Semialdehyde dehydrogenase NAD-binding" evidence="17">
    <location>
        <begin position="22"/>
        <end position="137"/>
    </location>
</feature>
<dbReference type="GO" id="GO:0051287">
    <property type="term" value="F:NAD binding"/>
    <property type="evidence" value="ECO:0007669"/>
    <property type="project" value="InterPro"/>
</dbReference>
<evidence type="ECO:0000256" key="10">
    <source>
        <dbReference type="ARBA" id="ARBA00022915"/>
    </source>
</evidence>
<comment type="pathway">
    <text evidence="1 15">Amino-acid biosynthesis; L-methionine biosynthesis via de novo pathway; L-homoserine from L-aspartate: step 2/3.</text>
</comment>
<reference evidence="18 19" key="1">
    <citation type="journal article" date="2014" name="Int. J. Syst. Evol. Microbiol.">
        <title>Complete genome sequence of Corynebacterium casei LMG S-19264T (=DSM 44701T), isolated from a smear-ripened cheese.</title>
        <authorList>
            <consortium name="US DOE Joint Genome Institute (JGI-PGF)"/>
            <person name="Walter F."/>
            <person name="Albersmeier A."/>
            <person name="Kalinowski J."/>
            <person name="Ruckert C."/>
        </authorList>
    </citation>
    <scope>NUCLEOTIDE SEQUENCE [LARGE SCALE GENOMIC DNA]</scope>
    <source>
        <strain evidence="18 19">CGMCC 1.12976</strain>
    </source>
</reference>
<keyword evidence="11 15" id="KW-0560">Oxidoreductase</keyword>
<evidence type="ECO:0000256" key="8">
    <source>
        <dbReference type="ARBA" id="ARBA00022697"/>
    </source>
</evidence>
<evidence type="ECO:0000259" key="17">
    <source>
        <dbReference type="SMART" id="SM00859"/>
    </source>
</evidence>
<keyword evidence="12 15" id="KW-0457">Lysine biosynthesis</keyword>
<feature type="binding site" evidence="15">
    <location>
        <position position="245"/>
    </location>
    <ligand>
        <name>phosphate</name>
        <dbReference type="ChEBI" id="CHEBI:43474"/>
    </ligand>
</feature>
<evidence type="ECO:0000256" key="13">
    <source>
        <dbReference type="ARBA" id="ARBA00023167"/>
    </source>
</evidence>
<dbReference type="Pfam" id="PF02774">
    <property type="entry name" value="Semialdhyde_dhC"/>
    <property type="match status" value="1"/>
</dbReference>
<evidence type="ECO:0000256" key="15">
    <source>
        <dbReference type="HAMAP-Rule" id="MF_02121"/>
    </source>
</evidence>
<evidence type="ECO:0000256" key="11">
    <source>
        <dbReference type="ARBA" id="ARBA00023002"/>
    </source>
</evidence>
<feature type="binding site" evidence="15">
    <location>
        <position position="174"/>
    </location>
    <ligand>
        <name>substrate</name>
    </ligand>
</feature>
<feature type="active site" description="Acyl-thioester intermediate" evidence="15 16">
    <location>
        <position position="147"/>
    </location>
</feature>
<feature type="binding site" evidence="15">
    <location>
        <begin position="57"/>
        <end position="58"/>
    </location>
    <ligand>
        <name>NADP(+)</name>
        <dbReference type="ChEBI" id="CHEBI:58349"/>
    </ligand>
</feature>
<proteinExistence type="inferred from homology"/>
<dbReference type="PROSITE" id="PS01103">
    <property type="entry name" value="ASD"/>
    <property type="match status" value="1"/>
</dbReference>
<name>A0A917B1Q5_9MICO</name>
<gene>
    <name evidence="15 18" type="primary">asd</name>
    <name evidence="18" type="ORF">GCM10011399_03130</name>
</gene>
<comment type="subunit">
    <text evidence="5 15">Homodimer.</text>
</comment>
<evidence type="ECO:0000256" key="1">
    <source>
        <dbReference type="ARBA" id="ARBA00005021"/>
    </source>
</evidence>
<keyword evidence="8 15" id="KW-0791">Threonine biosynthesis</keyword>
<comment type="catalytic activity">
    <reaction evidence="14 15">
        <text>L-aspartate 4-semialdehyde + phosphate + NADP(+) = 4-phospho-L-aspartate + NADPH + H(+)</text>
        <dbReference type="Rhea" id="RHEA:24284"/>
        <dbReference type="ChEBI" id="CHEBI:15378"/>
        <dbReference type="ChEBI" id="CHEBI:43474"/>
        <dbReference type="ChEBI" id="CHEBI:57535"/>
        <dbReference type="ChEBI" id="CHEBI:57783"/>
        <dbReference type="ChEBI" id="CHEBI:58349"/>
        <dbReference type="ChEBI" id="CHEBI:537519"/>
        <dbReference type="EC" id="1.2.1.11"/>
    </reaction>
</comment>
<dbReference type="PIRSF" id="PIRSF000148">
    <property type="entry name" value="ASA_dh"/>
    <property type="match status" value="1"/>
</dbReference>
<evidence type="ECO:0000313" key="19">
    <source>
        <dbReference type="Proteomes" id="UP000598775"/>
    </source>
</evidence>
<dbReference type="GO" id="GO:0009088">
    <property type="term" value="P:threonine biosynthetic process"/>
    <property type="evidence" value="ECO:0007669"/>
    <property type="project" value="UniProtKB-UniRule"/>
</dbReference>
<feature type="binding site" evidence="15">
    <location>
        <position position="344"/>
    </location>
    <ligand>
        <name>NADP(+)</name>
        <dbReference type="ChEBI" id="CHEBI:58349"/>
    </ligand>
</feature>
<keyword evidence="10 15" id="KW-0220">Diaminopimelate biosynthesis</keyword>
<dbReference type="InterPro" id="IPR000319">
    <property type="entry name" value="Asp-semialdehyde_DH_CS"/>
</dbReference>
<dbReference type="InterPro" id="IPR000534">
    <property type="entry name" value="Semialdehyde_DH_NAD-bd"/>
</dbReference>
<evidence type="ECO:0000256" key="2">
    <source>
        <dbReference type="ARBA" id="ARBA00005076"/>
    </source>
</evidence>
<dbReference type="SUPFAM" id="SSF51735">
    <property type="entry name" value="NAD(P)-binding Rossmann-fold domains"/>
    <property type="match status" value="1"/>
</dbReference>
<dbReference type="InterPro" id="IPR005986">
    <property type="entry name" value="Asp_semialdehyde_DH_beta"/>
</dbReference>
<dbReference type="CDD" id="cd02316">
    <property type="entry name" value="VcASADH2_like_N"/>
    <property type="match status" value="1"/>
</dbReference>
<dbReference type="GO" id="GO:0071266">
    <property type="term" value="P:'de novo' L-methionine biosynthetic process"/>
    <property type="evidence" value="ECO:0007669"/>
    <property type="project" value="UniProtKB-UniRule"/>
</dbReference>
<dbReference type="NCBIfam" id="NF011456">
    <property type="entry name" value="PRK14874.1"/>
    <property type="match status" value="1"/>
</dbReference>
<evidence type="ECO:0000256" key="6">
    <source>
        <dbReference type="ARBA" id="ARBA00013120"/>
    </source>
</evidence>
<feature type="active site" description="Proton acceptor" evidence="15 16">
    <location>
        <position position="275"/>
    </location>
</feature>
<dbReference type="NCBIfam" id="TIGR01296">
    <property type="entry name" value="asd_B"/>
    <property type="match status" value="1"/>
</dbReference>
<evidence type="ECO:0000256" key="7">
    <source>
        <dbReference type="ARBA" id="ARBA00022605"/>
    </source>
</evidence>
<dbReference type="SMART" id="SM00859">
    <property type="entry name" value="Semialdhyde_dh"/>
    <property type="match status" value="1"/>
</dbReference>
<evidence type="ECO:0000256" key="16">
    <source>
        <dbReference type="PIRSR" id="PIRSR000148-1"/>
    </source>
</evidence>
<sequence length="391" mass="40226">MNAVSTSAQSSNDGAGHKVGLNVGVVGATGQVGKVMRQLLDDRDFPIASIRFFATARSAGTTLTFRGEEITVEDSATADPSGLDIALFSAGATGSRALAPKFAAAGVTVIDNSSAWRMDPDVPLVVSEVNPHAIDEARKGIIANPNCTTMAAMPVLKVLDAEAGLERLIVSTYQAVSGSGLAGAEELATQAEAAIASGHLLDLVHDGSAIELPEPVKYVRPIAFDVIPFAGNLVDDGLNETDEEKKLRNESRKILELPGLLVSGTCVRVPVFTGHSLSINAEFSRPLSPERATELLQTAAGVTVTDVPTPLEAAGKDPSFVGRIRTDEGVPNGRGIALFISNDNLRKGAALNAVQIAEIFAARAASAASAATAAALAAPTEVDAAPAFIAG</sequence>
<dbReference type="GO" id="GO:0050661">
    <property type="term" value="F:NADP binding"/>
    <property type="evidence" value="ECO:0007669"/>
    <property type="project" value="UniProtKB-UniRule"/>
</dbReference>
<dbReference type="GO" id="GO:0019877">
    <property type="term" value="P:diaminopimelate biosynthetic process"/>
    <property type="evidence" value="ECO:0007669"/>
    <property type="project" value="UniProtKB-UniRule"/>
</dbReference>
<dbReference type="Gene3D" id="3.30.360.10">
    <property type="entry name" value="Dihydrodipicolinate Reductase, domain 2"/>
    <property type="match status" value="1"/>
</dbReference>
<accession>A0A917B1Q5</accession>
<evidence type="ECO:0000256" key="4">
    <source>
        <dbReference type="ARBA" id="ARBA00010584"/>
    </source>
</evidence>
<keyword evidence="7 15" id="KW-0028">Amino-acid biosynthesis</keyword>
<feature type="binding site" evidence="15">
    <location>
        <begin position="29"/>
        <end position="32"/>
    </location>
    <ligand>
        <name>NADP(+)</name>
        <dbReference type="ChEBI" id="CHEBI:58349"/>
    </ligand>
</feature>
<dbReference type="InterPro" id="IPR012080">
    <property type="entry name" value="Asp_semialdehyde_DH"/>
</dbReference>
<dbReference type="GO" id="GO:0004073">
    <property type="term" value="F:aspartate-semialdehyde dehydrogenase activity"/>
    <property type="evidence" value="ECO:0007669"/>
    <property type="project" value="UniProtKB-UniRule"/>
</dbReference>
<dbReference type="Proteomes" id="UP000598775">
    <property type="component" value="Unassembled WGS sequence"/>
</dbReference>
<evidence type="ECO:0000256" key="12">
    <source>
        <dbReference type="ARBA" id="ARBA00023154"/>
    </source>
</evidence>
<evidence type="ECO:0000313" key="18">
    <source>
        <dbReference type="EMBL" id="GGF12550.1"/>
    </source>
</evidence>
<comment type="caution">
    <text evidence="18">The sequence shown here is derived from an EMBL/GenBank/DDBJ whole genome shotgun (WGS) entry which is preliminary data.</text>
</comment>
<keyword evidence="19" id="KW-1185">Reference proteome</keyword>